<dbReference type="GO" id="GO:0009307">
    <property type="term" value="P:DNA restriction-modification system"/>
    <property type="evidence" value="ECO:0007669"/>
    <property type="project" value="InterPro"/>
</dbReference>
<keyword evidence="2 6" id="KW-0489">Methyltransferase</keyword>
<dbReference type="EC" id="2.1.1.72" evidence="1"/>
<dbReference type="PROSITE" id="PS00092">
    <property type="entry name" value="N6_MTASE"/>
    <property type="match status" value="1"/>
</dbReference>
<dbReference type="AlphaFoldDB" id="A0A6J4MQY5"/>
<comment type="catalytic activity">
    <reaction evidence="5">
        <text>a 2'-deoxyadenosine in DNA + S-adenosyl-L-methionine = an N(6)-methyl-2'-deoxyadenosine in DNA + S-adenosyl-L-homocysteine + H(+)</text>
        <dbReference type="Rhea" id="RHEA:15197"/>
        <dbReference type="Rhea" id="RHEA-COMP:12418"/>
        <dbReference type="Rhea" id="RHEA-COMP:12419"/>
        <dbReference type="ChEBI" id="CHEBI:15378"/>
        <dbReference type="ChEBI" id="CHEBI:57856"/>
        <dbReference type="ChEBI" id="CHEBI:59789"/>
        <dbReference type="ChEBI" id="CHEBI:90615"/>
        <dbReference type="ChEBI" id="CHEBI:90616"/>
        <dbReference type="EC" id="2.1.1.72"/>
    </reaction>
</comment>
<dbReference type="SUPFAM" id="SSF53335">
    <property type="entry name" value="S-adenosyl-L-methionine-dependent methyltransferases"/>
    <property type="match status" value="1"/>
</dbReference>
<evidence type="ECO:0000256" key="5">
    <source>
        <dbReference type="ARBA" id="ARBA00047942"/>
    </source>
</evidence>
<dbReference type="InterPro" id="IPR012327">
    <property type="entry name" value="MeTrfase_D12"/>
</dbReference>
<dbReference type="EMBL" id="CADCUK010000043">
    <property type="protein sequence ID" value="CAA9366297.1"/>
    <property type="molecule type" value="Genomic_DNA"/>
</dbReference>
<dbReference type="GO" id="GO:0009007">
    <property type="term" value="F:site-specific DNA-methyltransferase (adenine-specific) activity"/>
    <property type="evidence" value="ECO:0007669"/>
    <property type="project" value="UniProtKB-EC"/>
</dbReference>
<evidence type="ECO:0000256" key="1">
    <source>
        <dbReference type="ARBA" id="ARBA00011900"/>
    </source>
</evidence>
<evidence type="ECO:0000256" key="4">
    <source>
        <dbReference type="ARBA" id="ARBA00022691"/>
    </source>
</evidence>
<proteinExistence type="predicted"/>
<keyword evidence="4" id="KW-0949">S-adenosyl-L-methionine</keyword>
<evidence type="ECO:0000256" key="3">
    <source>
        <dbReference type="ARBA" id="ARBA00022679"/>
    </source>
</evidence>
<keyword evidence="3 6" id="KW-0808">Transferase</keyword>
<sequence>MIKYLGSKRTLVPVLGHIATTVEARTALDLFTGTTRVAQELKRRGIHVTAADVATYSGVLGDCYIATDSTEIDLEDVAEAVAELDALPGERGYFTETFCESARFLQPKNGMRVDAIRAAIEERYAGTALHPILLAALLVAADRVDSTTGVQMAYLKQWAPRAHRDLRLEVPALIPGPGRTLVADAFDTVDRVAPVDLAYLDPPYNQHRYYTNYHVWETLVRWDSPAHYGIACKRVDARDDATKSVFNRRATMPAALAELVARVRAEVVVVSYNDESWITPSEMMRSLRDAGHDDVRMLAFDSKRYVGAQIGIHGPTGQKVGTVSHLRNTEYVFVAGPTDRVEAAVPLEAAVVV</sequence>
<name>A0A6J4MQY5_9ACTN</name>
<dbReference type="Pfam" id="PF02086">
    <property type="entry name" value="MethyltransfD12"/>
    <property type="match status" value="1"/>
</dbReference>
<evidence type="ECO:0000313" key="6">
    <source>
        <dbReference type="EMBL" id="CAA9366297.1"/>
    </source>
</evidence>
<dbReference type="GO" id="GO:0003676">
    <property type="term" value="F:nucleic acid binding"/>
    <property type="evidence" value="ECO:0007669"/>
    <property type="project" value="InterPro"/>
</dbReference>
<gene>
    <name evidence="6" type="ORF">AVDCRST_MAG47-622</name>
</gene>
<dbReference type="InterPro" id="IPR002052">
    <property type="entry name" value="DNA_methylase_N6_adenine_CS"/>
</dbReference>
<protein>
    <recommendedName>
        <fullName evidence="1">site-specific DNA-methyltransferase (adenine-specific)</fullName>
        <ecNumber evidence="1">2.1.1.72</ecNumber>
    </recommendedName>
</protein>
<reference evidence="6" key="1">
    <citation type="submission" date="2020-02" db="EMBL/GenBank/DDBJ databases">
        <authorList>
            <person name="Meier V. D."/>
        </authorList>
    </citation>
    <scope>NUCLEOTIDE SEQUENCE</scope>
    <source>
        <strain evidence="6">AVDCRST_MAG47</strain>
    </source>
</reference>
<organism evidence="6">
    <name type="scientific">uncultured Nocardioidaceae bacterium</name>
    <dbReference type="NCBI Taxonomy" id="253824"/>
    <lineage>
        <taxon>Bacteria</taxon>
        <taxon>Bacillati</taxon>
        <taxon>Actinomycetota</taxon>
        <taxon>Actinomycetes</taxon>
        <taxon>Propionibacteriales</taxon>
        <taxon>Nocardioidaceae</taxon>
        <taxon>environmental samples</taxon>
    </lineage>
</organism>
<dbReference type="GO" id="GO:0032259">
    <property type="term" value="P:methylation"/>
    <property type="evidence" value="ECO:0007669"/>
    <property type="project" value="UniProtKB-KW"/>
</dbReference>
<evidence type="ECO:0000256" key="2">
    <source>
        <dbReference type="ARBA" id="ARBA00022603"/>
    </source>
</evidence>
<accession>A0A6J4MQY5</accession>
<dbReference type="InterPro" id="IPR029063">
    <property type="entry name" value="SAM-dependent_MTases_sf"/>
</dbReference>